<evidence type="ECO:0000256" key="1">
    <source>
        <dbReference type="PROSITE-ProRule" id="PRU00339"/>
    </source>
</evidence>
<keyword evidence="4" id="KW-1185">Reference proteome</keyword>
<name>A0A813VA64_9BILA</name>
<dbReference type="PROSITE" id="PS50005">
    <property type="entry name" value="TPR"/>
    <property type="match status" value="1"/>
</dbReference>
<sequence length="88" mass="10225">MQKMSFFPDLVYYTAIEFYEEKVKNENDPLTLAQSYVNIGHWHLLLNDYSKALSAYQAAYAIRTKLNQTPELLFGLGIVYTYFGSNNQ</sequence>
<evidence type="ECO:0000313" key="3">
    <source>
        <dbReference type="EMBL" id="CAF3622456.1"/>
    </source>
</evidence>
<dbReference type="SUPFAM" id="SSF48452">
    <property type="entry name" value="TPR-like"/>
    <property type="match status" value="1"/>
</dbReference>
<dbReference type="Gene3D" id="1.25.40.10">
    <property type="entry name" value="Tetratricopeptide repeat domain"/>
    <property type="match status" value="1"/>
</dbReference>
<gene>
    <name evidence="2" type="ORF">GPM918_LOCUS5270</name>
    <name evidence="3" type="ORF">SRO942_LOCUS5270</name>
</gene>
<accession>A0A813VA64</accession>
<proteinExistence type="predicted"/>
<dbReference type="EMBL" id="CAJNOQ010000757">
    <property type="protein sequence ID" value="CAF0835273.1"/>
    <property type="molecule type" value="Genomic_DNA"/>
</dbReference>
<protein>
    <submittedName>
        <fullName evidence="2">Uncharacterized protein</fullName>
    </submittedName>
</protein>
<dbReference type="Proteomes" id="UP000663829">
    <property type="component" value="Unassembled WGS sequence"/>
</dbReference>
<organism evidence="2 4">
    <name type="scientific">Didymodactylos carnosus</name>
    <dbReference type="NCBI Taxonomy" id="1234261"/>
    <lineage>
        <taxon>Eukaryota</taxon>
        <taxon>Metazoa</taxon>
        <taxon>Spiralia</taxon>
        <taxon>Gnathifera</taxon>
        <taxon>Rotifera</taxon>
        <taxon>Eurotatoria</taxon>
        <taxon>Bdelloidea</taxon>
        <taxon>Philodinida</taxon>
        <taxon>Philodinidae</taxon>
        <taxon>Didymodactylos</taxon>
    </lineage>
</organism>
<dbReference type="AlphaFoldDB" id="A0A813VA64"/>
<dbReference type="InterPro" id="IPR011990">
    <property type="entry name" value="TPR-like_helical_dom_sf"/>
</dbReference>
<dbReference type="OrthoDB" id="418911at2759"/>
<evidence type="ECO:0000313" key="4">
    <source>
        <dbReference type="Proteomes" id="UP000663829"/>
    </source>
</evidence>
<dbReference type="EMBL" id="CAJOBC010000757">
    <property type="protein sequence ID" value="CAF3622456.1"/>
    <property type="molecule type" value="Genomic_DNA"/>
</dbReference>
<evidence type="ECO:0000313" key="2">
    <source>
        <dbReference type="EMBL" id="CAF0835273.1"/>
    </source>
</evidence>
<keyword evidence="1" id="KW-0802">TPR repeat</keyword>
<dbReference type="InterPro" id="IPR019734">
    <property type="entry name" value="TPR_rpt"/>
</dbReference>
<reference evidence="2" key="1">
    <citation type="submission" date="2021-02" db="EMBL/GenBank/DDBJ databases">
        <authorList>
            <person name="Nowell W R."/>
        </authorList>
    </citation>
    <scope>NUCLEOTIDE SEQUENCE</scope>
</reference>
<feature type="repeat" description="TPR" evidence="1">
    <location>
        <begin position="33"/>
        <end position="66"/>
    </location>
</feature>
<dbReference type="Proteomes" id="UP000681722">
    <property type="component" value="Unassembled WGS sequence"/>
</dbReference>
<comment type="caution">
    <text evidence="2">The sequence shown here is derived from an EMBL/GenBank/DDBJ whole genome shotgun (WGS) entry which is preliminary data.</text>
</comment>